<evidence type="ECO:0000313" key="11">
    <source>
        <dbReference type="EMBL" id="SDX23045.1"/>
    </source>
</evidence>
<reference evidence="11 12" key="1">
    <citation type="submission" date="2016-10" db="EMBL/GenBank/DDBJ databases">
        <authorList>
            <person name="de Groot N.N."/>
        </authorList>
    </citation>
    <scope>NUCLEOTIDE SEQUENCE [LARGE SCALE GENOMIC DNA]</scope>
    <source>
        <strain evidence="11 12">DSM 23310</strain>
    </source>
</reference>
<gene>
    <name evidence="11" type="ORF">SAMN05660923_01945</name>
</gene>
<keyword evidence="7" id="KW-0238">DNA-binding</keyword>
<dbReference type="Pfam" id="PF04963">
    <property type="entry name" value="Sigma54_CBD"/>
    <property type="match status" value="1"/>
</dbReference>
<dbReference type="Pfam" id="PF00309">
    <property type="entry name" value="Sigma54_AID"/>
    <property type="match status" value="1"/>
</dbReference>
<dbReference type="PROSITE" id="PS00717">
    <property type="entry name" value="SIGMA54_1"/>
    <property type="match status" value="1"/>
</dbReference>
<dbReference type="RefSeq" id="WP_093753168.1">
    <property type="nucleotide sequence ID" value="NZ_FNNG01000008.1"/>
</dbReference>
<protein>
    <submittedName>
        <fullName evidence="11">RNA polymerase, sigma 54 subunit, RpoN/SigL</fullName>
    </submittedName>
</protein>
<evidence type="ECO:0000256" key="8">
    <source>
        <dbReference type="ARBA" id="ARBA00023163"/>
    </source>
</evidence>
<dbReference type="GO" id="GO:0016779">
    <property type="term" value="F:nucleotidyltransferase activity"/>
    <property type="evidence" value="ECO:0007669"/>
    <property type="project" value="UniProtKB-KW"/>
</dbReference>
<organism evidence="11 12">
    <name type="scientific">Tepidimicrobium xylanilyticum</name>
    <dbReference type="NCBI Taxonomy" id="1123352"/>
    <lineage>
        <taxon>Bacteria</taxon>
        <taxon>Bacillati</taxon>
        <taxon>Bacillota</taxon>
        <taxon>Tissierellia</taxon>
        <taxon>Tissierellales</taxon>
        <taxon>Tepidimicrobiaceae</taxon>
        <taxon>Tepidimicrobium</taxon>
    </lineage>
</organism>
<sequence length="459" mass="53069">MKLGYNLALEQVQKLVMTPELRQAIQLLQFNCQELNEYLKQQIEENPLLEPDNIIEEFESIDDLNSEGEEIDWKEFIDKYDDFSYRPEKDKNIEEYNYENFISFSPSLKDNLLFQLNVSHLDDRYKRIGEVLIEAIDDNGYLMVDIEQVALVLGVEVEEVESVLSFIQTFEPLGVGARNLKECLLIQVRAGGLNNPNIELIIENYLEDIAHNRLLKIAKELNLDLKEVQDISDYIRTLEPKPGRAFSDNSDQVKYITPDVTIEYIDGEYVIILNDVTGPRLNINNFYKELIRKGNDPKAKEYLSEKLNAAMWIIRCIEQRRATIYNVVESILKFQREFFEKGEKALKPLTLKEVADDINMHESTVSRATSGKYVQTPRGLFELKYFFSSSLSTNKGEVSSTSIKAVIKEIIDGEDPKKPYSDQKISDILKKKGINISRRTVAKYRDELGIPSSSIRKRY</sequence>
<dbReference type="EMBL" id="FNNG01000008">
    <property type="protein sequence ID" value="SDX23045.1"/>
    <property type="molecule type" value="Genomic_DNA"/>
</dbReference>
<proteinExistence type="inferred from homology"/>
<keyword evidence="2" id="KW-0240">DNA-directed RNA polymerase</keyword>
<evidence type="ECO:0000256" key="7">
    <source>
        <dbReference type="ARBA" id="ARBA00023125"/>
    </source>
</evidence>
<keyword evidence="3" id="KW-0808">Transferase</keyword>
<feature type="domain" description="RNA polymerase sigma factor 54 DNA-binding" evidence="9">
    <location>
        <begin position="301"/>
        <end position="458"/>
    </location>
</feature>
<dbReference type="AlphaFoldDB" id="A0A1H3A089"/>
<dbReference type="Gene3D" id="1.10.10.1330">
    <property type="entry name" value="RNA polymerase sigma-54 factor, core-binding domain"/>
    <property type="match status" value="1"/>
</dbReference>
<dbReference type="GO" id="GO:0006352">
    <property type="term" value="P:DNA-templated transcription initiation"/>
    <property type="evidence" value="ECO:0007669"/>
    <property type="project" value="InterPro"/>
</dbReference>
<dbReference type="PIRSF" id="PIRSF000774">
    <property type="entry name" value="RpoN"/>
    <property type="match status" value="1"/>
</dbReference>
<dbReference type="PANTHER" id="PTHR32248:SF4">
    <property type="entry name" value="RNA POLYMERASE SIGMA-54 FACTOR"/>
    <property type="match status" value="1"/>
</dbReference>
<evidence type="ECO:0000256" key="1">
    <source>
        <dbReference type="ARBA" id="ARBA00008798"/>
    </source>
</evidence>
<dbReference type="GO" id="GO:0016987">
    <property type="term" value="F:sigma factor activity"/>
    <property type="evidence" value="ECO:0007669"/>
    <property type="project" value="UniProtKB-KW"/>
</dbReference>
<keyword evidence="6" id="KW-0731">Sigma factor</keyword>
<dbReference type="GO" id="GO:0000428">
    <property type="term" value="C:DNA-directed RNA polymerase complex"/>
    <property type="evidence" value="ECO:0007669"/>
    <property type="project" value="UniProtKB-KW"/>
</dbReference>
<name>A0A1H3A089_9FIRM</name>
<feature type="domain" description="RNA polymerase sigma factor 54 core-binding" evidence="10">
    <location>
        <begin position="97"/>
        <end position="287"/>
    </location>
</feature>
<keyword evidence="4" id="KW-0548">Nucleotidyltransferase</keyword>
<evidence type="ECO:0000256" key="2">
    <source>
        <dbReference type="ARBA" id="ARBA00022478"/>
    </source>
</evidence>
<dbReference type="NCBIfam" id="TIGR02395">
    <property type="entry name" value="rpoN_sigma"/>
    <property type="match status" value="1"/>
</dbReference>
<dbReference type="InterPro" id="IPR000394">
    <property type="entry name" value="RNA_pol_sigma_54"/>
</dbReference>
<dbReference type="Pfam" id="PF04552">
    <property type="entry name" value="Sigma54_DBD"/>
    <property type="match status" value="1"/>
</dbReference>
<dbReference type="Gene3D" id="1.10.10.60">
    <property type="entry name" value="Homeodomain-like"/>
    <property type="match status" value="1"/>
</dbReference>
<dbReference type="OrthoDB" id="9814402at2"/>
<dbReference type="InterPro" id="IPR007046">
    <property type="entry name" value="RNA_pol_sigma_54_core-bd"/>
</dbReference>
<evidence type="ECO:0000256" key="6">
    <source>
        <dbReference type="ARBA" id="ARBA00023082"/>
    </source>
</evidence>
<evidence type="ECO:0000259" key="9">
    <source>
        <dbReference type="Pfam" id="PF04552"/>
    </source>
</evidence>
<dbReference type="GO" id="GO:0003677">
    <property type="term" value="F:DNA binding"/>
    <property type="evidence" value="ECO:0007669"/>
    <property type="project" value="UniProtKB-KW"/>
</dbReference>
<evidence type="ECO:0000313" key="12">
    <source>
        <dbReference type="Proteomes" id="UP000198828"/>
    </source>
</evidence>
<dbReference type="PANTHER" id="PTHR32248">
    <property type="entry name" value="RNA POLYMERASE SIGMA-54 FACTOR"/>
    <property type="match status" value="1"/>
</dbReference>
<dbReference type="InterPro" id="IPR007634">
    <property type="entry name" value="RNA_pol_sigma_54_DNA-bd"/>
</dbReference>
<evidence type="ECO:0000256" key="4">
    <source>
        <dbReference type="ARBA" id="ARBA00022695"/>
    </source>
</evidence>
<keyword evidence="12" id="KW-1185">Reference proteome</keyword>
<dbReference type="PRINTS" id="PR00045">
    <property type="entry name" value="SIGMA54FCT"/>
</dbReference>
<dbReference type="PROSITE" id="PS00718">
    <property type="entry name" value="SIGMA54_2"/>
    <property type="match status" value="1"/>
</dbReference>
<dbReference type="PROSITE" id="PS50044">
    <property type="entry name" value="SIGMA54_3"/>
    <property type="match status" value="1"/>
</dbReference>
<comment type="similarity">
    <text evidence="1">Belongs to the sigma-54 factor family.</text>
</comment>
<keyword evidence="5" id="KW-0805">Transcription regulation</keyword>
<dbReference type="GO" id="GO:0001216">
    <property type="term" value="F:DNA-binding transcription activator activity"/>
    <property type="evidence" value="ECO:0007669"/>
    <property type="project" value="InterPro"/>
</dbReference>
<evidence type="ECO:0000259" key="10">
    <source>
        <dbReference type="Pfam" id="PF04963"/>
    </source>
</evidence>
<accession>A0A1H3A089</accession>
<evidence type="ECO:0000256" key="3">
    <source>
        <dbReference type="ARBA" id="ARBA00022679"/>
    </source>
</evidence>
<evidence type="ECO:0000256" key="5">
    <source>
        <dbReference type="ARBA" id="ARBA00023015"/>
    </source>
</evidence>
<keyword evidence="8" id="KW-0804">Transcription</keyword>
<dbReference type="Proteomes" id="UP000198828">
    <property type="component" value="Unassembled WGS sequence"/>
</dbReference>
<dbReference type="InterPro" id="IPR038709">
    <property type="entry name" value="RpoN_core-bd_sf"/>
</dbReference>